<organism evidence="1 2">
    <name type="scientific">Portunus trituberculatus</name>
    <name type="common">Swimming crab</name>
    <name type="synonym">Neptunus trituberculatus</name>
    <dbReference type="NCBI Taxonomy" id="210409"/>
    <lineage>
        <taxon>Eukaryota</taxon>
        <taxon>Metazoa</taxon>
        <taxon>Ecdysozoa</taxon>
        <taxon>Arthropoda</taxon>
        <taxon>Crustacea</taxon>
        <taxon>Multicrustacea</taxon>
        <taxon>Malacostraca</taxon>
        <taxon>Eumalacostraca</taxon>
        <taxon>Eucarida</taxon>
        <taxon>Decapoda</taxon>
        <taxon>Pleocyemata</taxon>
        <taxon>Brachyura</taxon>
        <taxon>Eubrachyura</taxon>
        <taxon>Portunoidea</taxon>
        <taxon>Portunidae</taxon>
        <taxon>Portuninae</taxon>
        <taxon>Portunus</taxon>
    </lineage>
</organism>
<accession>A0A5B7EPF6</accession>
<name>A0A5B7EPF6_PORTR</name>
<gene>
    <name evidence="1" type="ORF">E2C01_027658</name>
</gene>
<keyword evidence="2" id="KW-1185">Reference proteome</keyword>
<protein>
    <submittedName>
        <fullName evidence="1">Uncharacterized protein</fullName>
    </submittedName>
</protein>
<proteinExistence type="predicted"/>
<evidence type="ECO:0000313" key="1">
    <source>
        <dbReference type="EMBL" id="MPC34274.1"/>
    </source>
</evidence>
<dbReference type="Proteomes" id="UP000324222">
    <property type="component" value="Unassembled WGS sequence"/>
</dbReference>
<comment type="caution">
    <text evidence="1">The sequence shown here is derived from an EMBL/GenBank/DDBJ whole genome shotgun (WGS) entry which is preliminary data.</text>
</comment>
<sequence>MRIEKVGGNRKGATKLMKKKLREMSKHFGSLPEEQSNLGTFLVSSPEGDSETGLGVASF</sequence>
<evidence type="ECO:0000313" key="2">
    <source>
        <dbReference type="Proteomes" id="UP000324222"/>
    </source>
</evidence>
<dbReference type="EMBL" id="VSRR010003019">
    <property type="protein sequence ID" value="MPC34274.1"/>
    <property type="molecule type" value="Genomic_DNA"/>
</dbReference>
<reference evidence="1 2" key="1">
    <citation type="submission" date="2019-05" db="EMBL/GenBank/DDBJ databases">
        <title>Another draft genome of Portunus trituberculatus and its Hox gene families provides insights of decapod evolution.</title>
        <authorList>
            <person name="Jeong J.-H."/>
            <person name="Song I."/>
            <person name="Kim S."/>
            <person name="Choi T."/>
            <person name="Kim D."/>
            <person name="Ryu S."/>
            <person name="Kim W."/>
        </authorList>
    </citation>
    <scope>NUCLEOTIDE SEQUENCE [LARGE SCALE GENOMIC DNA]</scope>
    <source>
        <tissue evidence="1">Muscle</tissue>
    </source>
</reference>
<dbReference type="AlphaFoldDB" id="A0A5B7EPF6"/>